<name>A0A1S2VEE0_9BACT</name>
<organism evidence="1 2">
    <name type="scientific">Arsenicibacter rosenii</name>
    <dbReference type="NCBI Taxonomy" id="1750698"/>
    <lineage>
        <taxon>Bacteria</taxon>
        <taxon>Pseudomonadati</taxon>
        <taxon>Bacteroidota</taxon>
        <taxon>Cytophagia</taxon>
        <taxon>Cytophagales</taxon>
        <taxon>Spirosomataceae</taxon>
        <taxon>Arsenicibacter</taxon>
    </lineage>
</organism>
<dbReference type="RefSeq" id="WP_143092761.1">
    <property type="nucleotide sequence ID" value="NZ_MORL01000018.1"/>
</dbReference>
<dbReference type="AlphaFoldDB" id="A0A1S2VEE0"/>
<gene>
    <name evidence="1" type="ORF">BLX24_22655</name>
</gene>
<sequence length="102" mass="11951">MLHRIRPGRVLPESNYLAWKYPGNTVFLIMRSVESTRAAFELLLETPYYWSLTGEPTEKRWYYRSALKTGKKPITLDKMQELLQKAGFTIKTDIVWNIPQGT</sequence>
<dbReference type="EMBL" id="MORL01000018">
    <property type="protein sequence ID" value="OIN56780.1"/>
    <property type="molecule type" value="Genomic_DNA"/>
</dbReference>
<keyword evidence="2" id="KW-1185">Reference proteome</keyword>
<protein>
    <submittedName>
        <fullName evidence="1">Uncharacterized protein</fullName>
    </submittedName>
</protein>
<proteinExistence type="predicted"/>
<accession>A0A1S2VEE0</accession>
<reference evidence="1 2" key="1">
    <citation type="submission" date="2016-10" db="EMBL/GenBank/DDBJ databases">
        <title>Arsenicibacter rosenii gen. nov., sp. nov., an efficient arsenic-methylating bacterium isolated from an arsenic-contaminated paddy soil.</title>
        <authorList>
            <person name="Huang K."/>
        </authorList>
    </citation>
    <scope>NUCLEOTIDE SEQUENCE [LARGE SCALE GENOMIC DNA]</scope>
    <source>
        <strain evidence="1 2">SM-1</strain>
    </source>
</reference>
<dbReference type="OrthoDB" id="971843at2"/>
<evidence type="ECO:0000313" key="2">
    <source>
        <dbReference type="Proteomes" id="UP000181790"/>
    </source>
</evidence>
<comment type="caution">
    <text evidence="1">The sequence shown here is derived from an EMBL/GenBank/DDBJ whole genome shotgun (WGS) entry which is preliminary data.</text>
</comment>
<dbReference type="Proteomes" id="UP000181790">
    <property type="component" value="Unassembled WGS sequence"/>
</dbReference>
<evidence type="ECO:0000313" key="1">
    <source>
        <dbReference type="EMBL" id="OIN56780.1"/>
    </source>
</evidence>